<dbReference type="Gene3D" id="1.10.2080.10">
    <property type="entry name" value="Insect odorant-binding protein A10/Ejaculatory bulb-specific protein 3"/>
    <property type="match status" value="1"/>
</dbReference>
<feature type="chain" id="PRO_5005857173" evidence="1">
    <location>
        <begin position="18"/>
        <end position="121"/>
    </location>
</feature>
<evidence type="ECO:0000256" key="1">
    <source>
        <dbReference type="SAM" id="SignalP"/>
    </source>
</evidence>
<dbReference type="PANTHER" id="PTHR11257:SF12">
    <property type="entry name" value="EJACULATORY BULB-SPECIFIC PROTEIN 3-RELATED"/>
    <property type="match status" value="1"/>
</dbReference>
<accession>A0A0N0P9X8</accession>
<evidence type="ECO:0000313" key="2">
    <source>
        <dbReference type="EMBL" id="KPJ04256.1"/>
    </source>
</evidence>
<name>A0A0N0P9X8_PAPXU</name>
<dbReference type="PANTHER" id="PTHR11257">
    <property type="entry name" value="CHEMOSENSORY PROTEIN-RELATED"/>
    <property type="match status" value="1"/>
</dbReference>
<reference evidence="2 3" key="1">
    <citation type="journal article" date="2015" name="Nat. Commun.">
        <title>Outbred genome sequencing and CRISPR/Cas9 gene editing in butterflies.</title>
        <authorList>
            <person name="Li X."/>
            <person name="Fan D."/>
            <person name="Zhang W."/>
            <person name="Liu G."/>
            <person name="Zhang L."/>
            <person name="Zhao L."/>
            <person name="Fang X."/>
            <person name="Chen L."/>
            <person name="Dong Y."/>
            <person name="Chen Y."/>
            <person name="Ding Y."/>
            <person name="Zhao R."/>
            <person name="Feng M."/>
            <person name="Zhu Y."/>
            <person name="Feng Y."/>
            <person name="Jiang X."/>
            <person name="Zhu D."/>
            <person name="Xiang H."/>
            <person name="Feng X."/>
            <person name="Li S."/>
            <person name="Wang J."/>
            <person name="Zhang G."/>
            <person name="Kronforst M.R."/>
            <person name="Wang W."/>
        </authorList>
    </citation>
    <scope>NUCLEOTIDE SEQUENCE [LARGE SCALE GENOMIC DNA]</scope>
    <source>
        <strain evidence="2">Ya'a_city_454_Px</strain>
        <tissue evidence="2">Whole body</tissue>
    </source>
</reference>
<organism evidence="2 3">
    <name type="scientific">Papilio xuthus</name>
    <name type="common">Asian swallowtail butterfly</name>
    <dbReference type="NCBI Taxonomy" id="66420"/>
    <lineage>
        <taxon>Eukaryota</taxon>
        <taxon>Metazoa</taxon>
        <taxon>Ecdysozoa</taxon>
        <taxon>Arthropoda</taxon>
        <taxon>Hexapoda</taxon>
        <taxon>Insecta</taxon>
        <taxon>Pterygota</taxon>
        <taxon>Neoptera</taxon>
        <taxon>Endopterygota</taxon>
        <taxon>Lepidoptera</taxon>
        <taxon>Glossata</taxon>
        <taxon>Ditrysia</taxon>
        <taxon>Papilionoidea</taxon>
        <taxon>Papilionidae</taxon>
        <taxon>Papilioninae</taxon>
        <taxon>Papilio</taxon>
    </lineage>
</organism>
<evidence type="ECO:0000313" key="3">
    <source>
        <dbReference type="Proteomes" id="UP000053268"/>
    </source>
</evidence>
<dbReference type="Pfam" id="PF03392">
    <property type="entry name" value="OS-D"/>
    <property type="match status" value="1"/>
</dbReference>
<gene>
    <name evidence="2" type="ORF">RR46_01540</name>
</gene>
<keyword evidence="1" id="KW-0732">Signal</keyword>
<proteinExistence type="predicted"/>
<dbReference type="Proteomes" id="UP000053268">
    <property type="component" value="Unassembled WGS sequence"/>
</dbReference>
<sequence>MTFHLATLSTFVILVVSDFNNPRYYDFDVGPLLENDRILISYTKCFLDKGPCTPDAKEFKRDIPEVLRTSCGKCTDKQKEIIRQVIGAVMKRHPKSWMQLLDKYDLEKKYFDDFNKFIAEE</sequence>
<dbReference type="InterPro" id="IPR036682">
    <property type="entry name" value="OS_D_A10/PebIII_sf"/>
</dbReference>
<dbReference type="AlphaFoldDB" id="A0A0N0P9X8"/>
<protein>
    <submittedName>
        <fullName evidence="2">Ejaculatory bulb-specific protein 3</fullName>
    </submittedName>
</protein>
<keyword evidence="3" id="KW-1185">Reference proteome</keyword>
<dbReference type="InterPro" id="IPR005055">
    <property type="entry name" value="A10/PebIII"/>
</dbReference>
<dbReference type="SUPFAM" id="SSF100910">
    <property type="entry name" value="Chemosensory protein Csp2"/>
    <property type="match status" value="1"/>
</dbReference>
<dbReference type="EMBL" id="KQ459037">
    <property type="protein sequence ID" value="KPJ04256.1"/>
    <property type="molecule type" value="Genomic_DNA"/>
</dbReference>
<feature type="signal peptide" evidence="1">
    <location>
        <begin position="1"/>
        <end position="17"/>
    </location>
</feature>